<evidence type="ECO:0000256" key="3">
    <source>
        <dbReference type="ARBA" id="ARBA00023163"/>
    </source>
</evidence>
<dbReference type="PANTHER" id="PTHR43537:SF6">
    <property type="entry name" value="HTH-TYPE TRANSCRIPTIONAL REPRESSOR RSPR"/>
    <property type="match status" value="1"/>
</dbReference>
<dbReference type="PANTHER" id="PTHR43537">
    <property type="entry name" value="TRANSCRIPTIONAL REGULATOR, GNTR FAMILY"/>
    <property type="match status" value="1"/>
</dbReference>
<dbReference type="InterPro" id="IPR008920">
    <property type="entry name" value="TF_FadR/GntR_C"/>
</dbReference>
<protein>
    <submittedName>
        <fullName evidence="5">GntR family transcriptional regulator</fullName>
    </submittedName>
</protein>
<name>A0A2S9IWK3_9HYPH</name>
<dbReference type="SMART" id="SM00345">
    <property type="entry name" value="HTH_GNTR"/>
    <property type="match status" value="1"/>
</dbReference>
<sequence>MNVRTATTFPVPPHVFLEKAVGPQLWRAIREWILRGELLPGARLSEIDVANVFGVSRQPVREAFIKLAEESLLEIRPQRGTYVSRIRISAVTSARFVREAVEADIVRLVAVQPSDELILDLERLLDAQRLVAEGPDPQGFLILDEQFHRRLAEAAGQGSGWEILQPLKTQMDRMRYLNARHFPRDRLITQHADVVSAIRERDPDAAEAAMRGHLRQILDDLPVMAAALPDFFEPRGGPVT</sequence>
<dbReference type="Pfam" id="PF07729">
    <property type="entry name" value="FCD"/>
    <property type="match status" value="1"/>
</dbReference>
<gene>
    <name evidence="5" type="ORF">C5748_05860</name>
</gene>
<dbReference type="GO" id="GO:0003700">
    <property type="term" value="F:DNA-binding transcription factor activity"/>
    <property type="evidence" value="ECO:0007669"/>
    <property type="project" value="InterPro"/>
</dbReference>
<evidence type="ECO:0000313" key="5">
    <source>
        <dbReference type="EMBL" id="PRD44897.1"/>
    </source>
</evidence>
<dbReference type="SMART" id="SM00895">
    <property type="entry name" value="FCD"/>
    <property type="match status" value="1"/>
</dbReference>
<dbReference type="Pfam" id="PF00392">
    <property type="entry name" value="GntR"/>
    <property type="match status" value="1"/>
</dbReference>
<evidence type="ECO:0000313" key="6">
    <source>
        <dbReference type="Proteomes" id="UP000239434"/>
    </source>
</evidence>
<dbReference type="Gene3D" id="1.20.120.530">
    <property type="entry name" value="GntR ligand-binding domain-like"/>
    <property type="match status" value="1"/>
</dbReference>
<evidence type="ECO:0000256" key="2">
    <source>
        <dbReference type="ARBA" id="ARBA00023125"/>
    </source>
</evidence>
<dbReference type="InterPro" id="IPR036388">
    <property type="entry name" value="WH-like_DNA-bd_sf"/>
</dbReference>
<keyword evidence="1" id="KW-0805">Transcription regulation</keyword>
<comment type="caution">
    <text evidence="5">The sequence shown here is derived from an EMBL/GenBank/DDBJ whole genome shotgun (WGS) entry which is preliminary data.</text>
</comment>
<organism evidence="5 6">
    <name type="scientific">Phyllobacterium phragmitis</name>
    <dbReference type="NCBI Taxonomy" id="2670329"/>
    <lineage>
        <taxon>Bacteria</taxon>
        <taxon>Pseudomonadati</taxon>
        <taxon>Pseudomonadota</taxon>
        <taxon>Alphaproteobacteria</taxon>
        <taxon>Hyphomicrobiales</taxon>
        <taxon>Phyllobacteriaceae</taxon>
        <taxon>Phyllobacterium</taxon>
    </lineage>
</organism>
<dbReference type="GO" id="GO:0003677">
    <property type="term" value="F:DNA binding"/>
    <property type="evidence" value="ECO:0007669"/>
    <property type="project" value="UniProtKB-KW"/>
</dbReference>
<keyword evidence="2" id="KW-0238">DNA-binding</keyword>
<dbReference type="InterPro" id="IPR000524">
    <property type="entry name" value="Tscrpt_reg_HTH_GntR"/>
</dbReference>
<dbReference type="CDD" id="cd07377">
    <property type="entry name" value="WHTH_GntR"/>
    <property type="match status" value="1"/>
</dbReference>
<reference evidence="5 6" key="1">
    <citation type="submission" date="2018-02" db="EMBL/GenBank/DDBJ databases">
        <title>The draft genome of Phyllobacterium sp. 1N-3.</title>
        <authorList>
            <person name="Liu L."/>
            <person name="Li L."/>
            <person name="Zhang X."/>
            <person name="Wang T."/>
            <person name="Liang L."/>
        </authorList>
    </citation>
    <scope>NUCLEOTIDE SEQUENCE [LARGE SCALE GENOMIC DNA]</scope>
    <source>
        <strain evidence="5 6">1N-3</strain>
    </source>
</reference>
<dbReference type="SUPFAM" id="SSF48008">
    <property type="entry name" value="GntR ligand-binding domain-like"/>
    <property type="match status" value="1"/>
</dbReference>
<dbReference type="SUPFAM" id="SSF46785">
    <property type="entry name" value="Winged helix' DNA-binding domain"/>
    <property type="match status" value="1"/>
</dbReference>
<dbReference type="Proteomes" id="UP000239434">
    <property type="component" value="Unassembled WGS sequence"/>
</dbReference>
<evidence type="ECO:0000259" key="4">
    <source>
        <dbReference type="PROSITE" id="PS50949"/>
    </source>
</evidence>
<keyword evidence="6" id="KW-1185">Reference proteome</keyword>
<keyword evidence="3" id="KW-0804">Transcription</keyword>
<feature type="domain" description="HTH gntR-type" evidence="4">
    <location>
        <begin position="19"/>
        <end position="86"/>
    </location>
</feature>
<dbReference type="Gene3D" id="1.10.10.10">
    <property type="entry name" value="Winged helix-like DNA-binding domain superfamily/Winged helix DNA-binding domain"/>
    <property type="match status" value="1"/>
</dbReference>
<accession>A0A2S9IWK3</accession>
<dbReference type="InterPro" id="IPR036390">
    <property type="entry name" value="WH_DNA-bd_sf"/>
</dbReference>
<evidence type="ECO:0000256" key="1">
    <source>
        <dbReference type="ARBA" id="ARBA00023015"/>
    </source>
</evidence>
<dbReference type="InterPro" id="IPR011711">
    <property type="entry name" value="GntR_C"/>
</dbReference>
<proteinExistence type="predicted"/>
<dbReference type="EMBL" id="PVBR01000003">
    <property type="protein sequence ID" value="PRD44897.1"/>
    <property type="molecule type" value="Genomic_DNA"/>
</dbReference>
<dbReference type="AlphaFoldDB" id="A0A2S9IWK3"/>
<dbReference type="PROSITE" id="PS50949">
    <property type="entry name" value="HTH_GNTR"/>
    <property type="match status" value="1"/>
</dbReference>